<keyword evidence="2 11" id="KW-0723">Serine/threonine-protein kinase</keyword>
<keyword evidence="4 7" id="KW-0547">Nucleotide-binding</keyword>
<evidence type="ECO:0000256" key="6">
    <source>
        <dbReference type="ARBA" id="ARBA00022840"/>
    </source>
</evidence>
<dbReference type="GO" id="GO:0004674">
    <property type="term" value="F:protein serine/threonine kinase activity"/>
    <property type="evidence" value="ECO:0007669"/>
    <property type="project" value="UniProtKB-KW"/>
</dbReference>
<dbReference type="CDD" id="cd14014">
    <property type="entry name" value="STKc_PknB_like"/>
    <property type="match status" value="1"/>
</dbReference>
<dbReference type="PROSITE" id="PS50011">
    <property type="entry name" value="PROTEIN_KINASE_DOM"/>
    <property type="match status" value="1"/>
</dbReference>
<evidence type="ECO:0000256" key="8">
    <source>
        <dbReference type="SAM" id="MobiDB-lite"/>
    </source>
</evidence>
<feature type="region of interest" description="Disordered" evidence="8">
    <location>
        <begin position="310"/>
        <end position="426"/>
    </location>
</feature>
<name>A0A7W7ZCW1_9BACT</name>
<dbReference type="InterPro" id="IPR011009">
    <property type="entry name" value="Kinase-like_dom_sf"/>
</dbReference>
<keyword evidence="6 7" id="KW-0067">ATP-binding</keyword>
<comment type="caution">
    <text evidence="11">The sequence shown here is derived from an EMBL/GenBank/DDBJ whole genome shotgun (WGS) entry which is preliminary data.</text>
</comment>
<dbReference type="FunFam" id="1.10.510.10:FF:000021">
    <property type="entry name" value="Serine/threonine protein kinase"/>
    <property type="match status" value="1"/>
</dbReference>
<dbReference type="PROSITE" id="PS00107">
    <property type="entry name" value="PROTEIN_KINASE_ATP"/>
    <property type="match status" value="1"/>
</dbReference>
<dbReference type="InterPro" id="IPR017441">
    <property type="entry name" value="Protein_kinase_ATP_BS"/>
</dbReference>
<keyword evidence="9" id="KW-0812">Transmembrane</keyword>
<feature type="transmembrane region" description="Helical" evidence="9">
    <location>
        <begin position="434"/>
        <end position="456"/>
    </location>
</feature>
<evidence type="ECO:0000256" key="4">
    <source>
        <dbReference type="ARBA" id="ARBA00022741"/>
    </source>
</evidence>
<keyword evidence="9" id="KW-0472">Membrane</keyword>
<protein>
    <recommendedName>
        <fullName evidence="1">non-specific serine/threonine protein kinase</fullName>
        <ecNumber evidence="1">2.7.11.1</ecNumber>
    </recommendedName>
</protein>
<sequence length="476" mass="51197">MFPEPGQKLGPYEILGELGGGGMAKVFRAWDARLHREVAVKVIDDRYTMPGIGERFLREARAASGLNHPNICTIFDIGEQDYAPYLVMELLEGETLKARIGDSAMRPEDILRHAAEVADALAAAHARGVVHRDIKPANIFLVKKLNGTSQAKVLDFGLAKVEQYASEERKLVAHLTTMGATVGTASYMSPEQAKGEDLDARSDLFSLGVVMYEMATGQLPFQGSTSALVFVQLLAEKGPEPVRSLNGEIPADLEAVILKLLEKEPAARYQTASELCEELQDLADRRSGWLTRLKNPKAIEAAFPAGESKAVAPVPATRDPATRPHYPPRPADAPRVETVFEDSARKPSGPRSGVRTGRSSIATNARMSFPTVAPYSGQTSAHMSAKRAPVAGEADEPEVTSSVQAPSQERRLASGEFSGQPEPESATPVVSKTFIVVAILLIALAAGLIAWSLGWFSRPADSHNQPSSQTTSALNI</sequence>
<evidence type="ECO:0000256" key="3">
    <source>
        <dbReference type="ARBA" id="ARBA00022679"/>
    </source>
</evidence>
<dbReference type="GO" id="GO:0005524">
    <property type="term" value="F:ATP binding"/>
    <property type="evidence" value="ECO:0007669"/>
    <property type="project" value="UniProtKB-UniRule"/>
</dbReference>
<dbReference type="PANTHER" id="PTHR43289:SF6">
    <property type="entry name" value="SERINE_THREONINE-PROTEIN KINASE NEKL-3"/>
    <property type="match status" value="1"/>
</dbReference>
<dbReference type="Gene3D" id="3.30.200.20">
    <property type="entry name" value="Phosphorylase Kinase, domain 1"/>
    <property type="match status" value="1"/>
</dbReference>
<keyword evidence="9" id="KW-1133">Transmembrane helix</keyword>
<feature type="compositionally biased region" description="Polar residues" evidence="8">
    <location>
        <begin position="357"/>
        <end position="366"/>
    </location>
</feature>
<evidence type="ECO:0000256" key="2">
    <source>
        <dbReference type="ARBA" id="ARBA00022527"/>
    </source>
</evidence>
<evidence type="ECO:0000256" key="9">
    <source>
        <dbReference type="SAM" id="Phobius"/>
    </source>
</evidence>
<evidence type="ECO:0000256" key="5">
    <source>
        <dbReference type="ARBA" id="ARBA00022777"/>
    </source>
</evidence>
<evidence type="ECO:0000313" key="11">
    <source>
        <dbReference type="EMBL" id="MBB5057487.1"/>
    </source>
</evidence>
<evidence type="ECO:0000313" key="12">
    <source>
        <dbReference type="Proteomes" id="UP000540989"/>
    </source>
</evidence>
<dbReference type="AlphaFoldDB" id="A0A7W7ZCW1"/>
<dbReference type="SUPFAM" id="SSF56112">
    <property type="entry name" value="Protein kinase-like (PK-like)"/>
    <property type="match status" value="1"/>
</dbReference>
<dbReference type="Proteomes" id="UP000540989">
    <property type="component" value="Unassembled WGS sequence"/>
</dbReference>
<dbReference type="RefSeq" id="WP_184216456.1">
    <property type="nucleotide sequence ID" value="NZ_JACHIP010000003.1"/>
</dbReference>
<feature type="domain" description="Protein kinase" evidence="10">
    <location>
        <begin position="12"/>
        <end position="290"/>
    </location>
</feature>
<accession>A0A7W7ZCW1</accession>
<proteinExistence type="predicted"/>
<keyword evidence="12" id="KW-1185">Reference proteome</keyword>
<keyword evidence="5 11" id="KW-0418">Kinase</keyword>
<evidence type="ECO:0000256" key="1">
    <source>
        <dbReference type="ARBA" id="ARBA00012513"/>
    </source>
</evidence>
<dbReference type="Gene3D" id="1.10.510.10">
    <property type="entry name" value="Transferase(Phosphotransferase) domain 1"/>
    <property type="match status" value="1"/>
</dbReference>
<dbReference type="EC" id="2.7.11.1" evidence="1"/>
<feature type="binding site" evidence="7">
    <location>
        <position position="41"/>
    </location>
    <ligand>
        <name>ATP</name>
        <dbReference type="ChEBI" id="CHEBI:30616"/>
    </ligand>
</feature>
<gene>
    <name evidence="11" type="ORF">HDF16_002193</name>
</gene>
<dbReference type="PANTHER" id="PTHR43289">
    <property type="entry name" value="MITOGEN-ACTIVATED PROTEIN KINASE KINASE KINASE 20-RELATED"/>
    <property type="match status" value="1"/>
</dbReference>
<evidence type="ECO:0000259" key="10">
    <source>
        <dbReference type="PROSITE" id="PS50011"/>
    </source>
</evidence>
<dbReference type="Pfam" id="PF00069">
    <property type="entry name" value="Pkinase"/>
    <property type="match status" value="1"/>
</dbReference>
<dbReference type="InterPro" id="IPR000719">
    <property type="entry name" value="Prot_kinase_dom"/>
</dbReference>
<dbReference type="InterPro" id="IPR008271">
    <property type="entry name" value="Ser/Thr_kinase_AS"/>
</dbReference>
<dbReference type="EMBL" id="JACHIP010000003">
    <property type="protein sequence ID" value="MBB5057487.1"/>
    <property type="molecule type" value="Genomic_DNA"/>
</dbReference>
<organism evidence="11 12">
    <name type="scientific">Granulicella aggregans</name>
    <dbReference type="NCBI Taxonomy" id="474949"/>
    <lineage>
        <taxon>Bacteria</taxon>
        <taxon>Pseudomonadati</taxon>
        <taxon>Acidobacteriota</taxon>
        <taxon>Terriglobia</taxon>
        <taxon>Terriglobales</taxon>
        <taxon>Acidobacteriaceae</taxon>
        <taxon>Granulicella</taxon>
    </lineage>
</organism>
<keyword evidence="3" id="KW-0808">Transferase</keyword>
<dbReference type="SMART" id="SM00220">
    <property type="entry name" value="S_TKc"/>
    <property type="match status" value="1"/>
</dbReference>
<reference evidence="11 12" key="1">
    <citation type="submission" date="2020-08" db="EMBL/GenBank/DDBJ databases">
        <title>Genomic Encyclopedia of Type Strains, Phase IV (KMG-V): Genome sequencing to study the core and pangenomes of soil and plant-associated prokaryotes.</title>
        <authorList>
            <person name="Whitman W."/>
        </authorList>
    </citation>
    <scope>NUCLEOTIDE SEQUENCE [LARGE SCALE GENOMIC DNA]</scope>
    <source>
        <strain evidence="11 12">M8UP14</strain>
    </source>
</reference>
<dbReference type="PROSITE" id="PS00108">
    <property type="entry name" value="PROTEIN_KINASE_ST"/>
    <property type="match status" value="1"/>
</dbReference>
<evidence type="ECO:0000256" key="7">
    <source>
        <dbReference type="PROSITE-ProRule" id="PRU10141"/>
    </source>
</evidence>